<name>A0A8S5NH96_9CAUD</name>
<dbReference type="CDD" id="cd01651">
    <property type="entry name" value="RT_G2_intron"/>
    <property type="match status" value="1"/>
</dbReference>
<reference evidence="3" key="1">
    <citation type="journal article" date="2021" name="Proc. Natl. Acad. Sci. U.S.A.">
        <title>A Catalog of Tens of Thousands of Viruses from Human Metagenomes Reveals Hidden Associations with Chronic Diseases.</title>
        <authorList>
            <person name="Tisza M.J."/>
            <person name="Buck C.B."/>
        </authorList>
    </citation>
    <scope>NUCLEOTIDE SEQUENCE</scope>
    <source>
        <strain evidence="3">CtzRR1</strain>
    </source>
</reference>
<dbReference type="InterPro" id="IPR051083">
    <property type="entry name" value="GrpII_Intron_Splice-Mob/Def"/>
</dbReference>
<evidence type="ECO:0000313" key="3">
    <source>
        <dbReference type="EMBL" id="DAD93727.1"/>
    </source>
</evidence>
<dbReference type="Pfam" id="PF00078">
    <property type="entry name" value="RVT_1"/>
    <property type="match status" value="1"/>
</dbReference>
<dbReference type="InterPro" id="IPR043502">
    <property type="entry name" value="DNA/RNA_pol_sf"/>
</dbReference>
<dbReference type="PANTHER" id="PTHR34047:SF8">
    <property type="entry name" value="PROTEIN YKFC"/>
    <property type="match status" value="1"/>
</dbReference>
<evidence type="ECO:0000259" key="2">
    <source>
        <dbReference type="PROSITE" id="PS50878"/>
    </source>
</evidence>
<dbReference type="PROSITE" id="PS50878">
    <property type="entry name" value="RT_POL"/>
    <property type="match status" value="1"/>
</dbReference>
<dbReference type="InterPro" id="IPR000477">
    <property type="entry name" value="RT_dom"/>
</dbReference>
<proteinExistence type="predicted"/>
<sequence>MQRMPVGPRQKPSGVDSFRSVHSRPKDPIKCPEDPMKRYGYLFERICSLDNLRAAACNAAQGKRRRDEVQKFFADLESNLQEIRTELLCRTYRTSPYEVFIKYEPKRREIYKLPFKDRVVQWAIMLVLEPIWTPQFTADTHACIKGRGIHSLLKQLRNDLAEDPEGTRYCFKLDVRKFYPSIDHDILKMVIRRKIKDPAVLLLLDGIIDSAPGVPIGNYISQYFANLYLSELDHRIKEVAGVRYYYRYADDIVVLAGDKATLHGVRVFINDYLNTERNLSMKSNYQIFPVESRGIDFVGCVTYHTHRLARKRNKQGLCREVAKLRKKGVPEPDIMLRTASRVGFMVHCNSKHLLKILGMKKFSELVPAKTGNLTGTKYHIDAILNREIHLTGYTVAPSKHNAEPCLTLQYEIEEPLMEVMADGTSRHVIDDQGNQVKGWVQHITFTGSQALIRQLDGVEITEPLRAKIIKQPIERNRCFYKIVDPDD</sequence>
<evidence type="ECO:0000256" key="1">
    <source>
        <dbReference type="SAM" id="MobiDB-lite"/>
    </source>
</evidence>
<dbReference type="SUPFAM" id="SSF56672">
    <property type="entry name" value="DNA/RNA polymerases"/>
    <property type="match status" value="1"/>
</dbReference>
<feature type="domain" description="Reverse transcriptase" evidence="2">
    <location>
        <begin position="1"/>
        <end position="302"/>
    </location>
</feature>
<organism evidence="3">
    <name type="scientific">Myoviridae sp. ctzRR1</name>
    <dbReference type="NCBI Taxonomy" id="2826720"/>
    <lineage>
        <taxon>Viruses</taxon>
        <taxon>Duplodnaviria</taxon>
        <taxon>Heunggongvirae</taxon>
        <taxon>Uroviricota</taxon>
        <taxon>Caudoviricetes</taxon>
    </lineage>
</organism>
<dbReference type="PANTHER" id="PTHR34047">
    <property type="entry name" value="NUCLEAR INTRON MATURASE 1, MITOCHONDRIAL-RELATED"/>
    <property type="match status" value="1"/>
</dbReference>
<protein>
    <recommendedName>
        <fullName evidence="2">Reverse transcriptase domain-containing protein</fullName>
    </recommendedName>
</protein>
<feature type="region of interest" description="Disordered" evidence="1">
    <location>
        <begin position="1"/>
        <end position="30"/>
    </location>
</feature>
<dbReference type="EMBL" id="BK015166">
    <property type="protein sequence ID" value="DAD93727.1"/>
    <property type="molecule type" value="Genomic_DNA"/>
</dbReference>
<accession>A0A8S5NH96</accession>